<keyword evidence="1" id="KW-0472">Membrane</keyword>
<evidence type="ECO:0000313" key="2">
    <source>
        <dbReference type="EMBL" id="EPP38738.1"/>
    </source>
</evidence>
<dbReference type="Proteomes" id="UP000014821">
    <property type="component" value="Unassembled WGS sequence"/>
</dbReference>
<dbReference type="RefSeq" id="WP_020355965.1">
    <property type="nucleotide sequence ID" value="NZ_KE360587.1"/>
</dbReference>
<evidence type="ECO:0008006" key="4">
    <source>
        <dbReference type="Google" id="ProtNLM"/>
    </source>
</evidence>
<dbReference type="EMBL" id="ATND01000001">
    <property type="protein sequence ID" value="EPP38738.1"/>
    <property type="molecule type" value="Genomic_DNA"/>
</dbReference>
<proteinExistence type="predicted"/>
<feature type="transmembrane region" description="Helical" evidence="1">
    <location>
        <begin position="133"/>
        <end position="160"/>
    </location>
</feature>
<sequence>MFGSYPCYPGFQDRLSYVGIHFYCSTCQGVVLPHEVSVVVVDSNGQPSGVASVLRCKNHPIRGTHSSGPLTTLWGLIPKDQEAVDIRERMSRICFRIRNLDVFTLLSSLGGGVCVFSGVVLCMIVASPMILGLPLWCFSSILCGVGFILCLLGVILNYYARFRLREWLRLSQDYIQCCDLIPVQKGTEKYVVLTEFPPSCHILDPLLAKDPGETPPFS</sequence>
<keyword evidence="1" id="KW-0812">Transmembrane</keyword>
<protein>
    <recommendedName>
        <fullName evidence="4">Inner membrane protein</fullName>
    </recommendedName>
</protein>
<comment type="caution">
    <text evidence="2">The sequence shown here is derived from an EMBL/GenBank/DDBJ whole genome shotgun (WGS) entry which is preliminary data.</text>
</comment>
<organism evidence="2 3">
    <name type="scientific">Chlamydia avium</name>
    <dbReference type="NCBI Taxonomy" id="1457141"/>
    <lineage>
        <taxon>Bacteria</taxon>
        <taxon>Pseudomonadati</taxon>
        <taxon>Chlamydiota</taxon>
        <taxon>Chlamydiia</taxon>
        <taxon>Chlamydiales</taxon>
        <taxon>Chlamydiaceae</taxon>
        <taxon>Chlamydia/Chlamydophila group</taxon>
        <taxon>Chlamydia</taxon>
    </lineage>
</organism>
<keyword evidence="3" id="KW-1185">Reference proteome</keyword>
<evidence type="ECO:0000313" key="3">
    <source>
        <dbReference type="Proteomes" id="UP000014821"/>
    </source>
</evidence>
<gene>
    <name evidence="2" type="ORF">CP10881SC42_0499</name>
</gene>
<accession>A0ABN0MT78</accession>
<keyword evidence="1" id="KW-1133">Transmembrane helix</keyword>
<evidence type="ECO:0000256" key="1">
    <source>
        <dbReference type="SAM" id="Phobius"/>
    </source>
</evidence>
<name>A0ABN0MT78_9CHLA</name>
<feature type="transmembrane region" description="Helical" evidence="1">
    <location>
        <begin position="102"/>
        <end position="127"/>
    </location>
</feature>
<reference evidence="2" key="1">
    <citation type="submission" date="2013-04" db="EMBL/GenBank/DDBJ databases">
        <title>Genome sequence of Chlamydia psittaci 10_881_SC42.</title>
        <authorList>
            <person name="Huot-Creasy H."/>
            <person name="McCracken C.L."/>
            <person name="Humphries M."/>
            <person name="Sachse K."/>
            <person name="Laroucau K."/>
            <person name="Bavoil P."/>
            <person name="Myers G.S."/>
        </authorList>
    </citation>
    <scope>NUCLEOTIDE SEQUENCE [LARGE SCALE GENOMIC DNA]</scope>
    <source>
        <strain evidence="2">10_881_SC42</strain>
    </source>
</reference>